<evidence type="ECO:0000313" key="2">
    <source>
        <dbReference type="EMBL" id="PPQ88400.1"/>
    </source>
</evidence>
<reference evidence="2 3" key="1">
    <citation type="journal article" date="2018" name="Evol. Lett.">
        <title>Horizontal gene cluster transfer increased hallucinogenic mushroom diversity.</title>
        <authorList>
            <person name="Reynolds H.T."/>
            <person name="Vijayakumar V."/>
            <person name="Gluck-Thaler E."/>
            <person name="Korotkin H.B."/>
            <person name="Matheny P.B."/>
            <person name="Slot J.C."/>
        </authorList>
    </citation>
    <scope>NUCLEOTIDE SEQUENCE [LARGE SCALE GENOMIC DNA]</scope>
    <source>
        <strain evidence="2 3">2631</strain>
    </source>
</reference>
<dbReference type="Proteomes" id="UP000283269">
    <property type="component" value="Unassembled WGS sequence"/>
</dbReference>
<dbReference type="AlphaFoldDB" id="A0A409XCE5"/>
<keyword evidence="3" id="KW-1185">Reference proteome</keyword>
<dbReference type="STRING" id="93625.A0A409XCE5"/>
<evidence type="ECO:0000313" key="3">
    <source>
        <dbReference type="Proteomes" id="UP000283269"/>
    </source>
</evidence>
<dbReference type="PROSITE" id="PS51212">
    <property type="entry name" value="WSC"/>
    <property type="match status" value="1"/>
</dbReference>
<dbReference type="OrthoDB" id="5985073at2759"/>
<organism evidence="2 3">
    <name type="scientific">Psilocybe cyanescens</name>
    <dbReference type="NCBI Taxonomy" id="93625"/>
    <lineage>
        <taxon>Eukaryota</taxon>
        <taxon>Fungi</taxon>
        <taxon>Dikarya</taxon>
        <taxon>Basidiomycota</taxon>
        <taxon>Agaricomycotina</taxon>
        <taxon>Agaricomycetes</taxon>
        <taxon>Agaricomycetidae</taxon>
        <taxon>Agaricales</taxon>
        <taxon>Agaricineae</taxon>
        <taxon>Strophariaceae</taxon>
        <taxon>Psilocybe</taxon>
    </lineage>
</organism>
<proteinExistence type="predicted"/>
<protein>
    <recommendedName>
        <fullName evidence="1">WSC domain-containing protein</fullName>
    </recommendedName>
</protein>
<dbReference type="Pfam" id="PF01822">
    <property type="entry name" value="WSC"/>
    <property type="match status" value="1"/>
</dbReference>
<sequence>MQKELYPWVPGRAQDGLLLDVTLCDVVVQQSGTLADPGECNLFCEGDSFKEFNCGGNDRVSIYFTGTPSPRIPTAASPSVIPPAFSGVQPWNYVGCYSDSATDRTLERLVASSTDLNKCPEFCNEAFPVFGTSLALPLIYAGVQNGGDCWCGTSISSTAQRLPDILCESLSCSNDVGQACGGPSALAVYESPLLTRPPITACDPTIPIPSNFQLLAKLIVNVTESGGLPIDTDFPITMVSLEDGHITDSNGAIKTVSQAGILSSCAFCPFAVTFNLTTTGQLVASVRPDAPSRPIISPPKAGTPYFVQIASPIRTFGGYCLAQSRLTVGVLTLNPAFLQPLPFSAPPGSTIDPNVPWSLCINGTLNQPPTHLSIDDVVYKQFILQPGFNFTKCFDMELQIVHEVA</sequence>
<dbReference type="SMART" id="SM00321">
    <property type="entry name" value="WSC"/>
    <property type="match status" value="1"/>
</dbReference>
<dbReference type="InParanoid" id="A0A409XCE5"/>
<evidence type="ECO:0000259" key="1">
    <source>
        <dbReference type="PROSITE" id="PS51212"/>
    </source>
</evidence>
<dbReference type="InterPro" id="IPR002889">
    <property type="entry name" value="WSC_carb-bd"/>
</dbReference>
<feature type="domain" description="WSC" evidence="1">
    <location>
        <begin position="90"/>
        <end position="192"/>
    </location>
</feature>
<gene>
    <name evidence="2" type="ORF">CVT25_011279</name>
</gene>
<name>A0A409XCE5_PSICY</name>
<comment type="caution">
    <text evidence="2">The sequence shown here is derived from an EMBL/GenBank/DDBJ whole genome shotgun (WGS) entry which is preliminary data.</text>
</comment>
<accession>A0A409XCE5</accession>
<dbReference type="EMBL" id="NHYD01002088">
    <property type="protein sequence ID" value="PPQ88400.1"/>
    <property type="molecule type" value="Genomic_DNA"/>
</dbReference>